<reference evidence="1" key="1">
    <citation type="submission" date="2021-01" db="EMBL/GenBank/DDBJ databases">
        <authorList>
            <consortium name="Genoscope - CEA"/>
            <person name="William W."/>
        </authorList>
    </citation>
    <scope>NUCLEOTIDE SEQUENCE</scope>
</reference>
<name>A0A8S1X7H3_PAROT</name>
<keyword evidence="2" id="KW-1185">Reference proteome</keyword>
<comment type="caution">
    <text evidence="1">The sequence shown here is derived from an EMBL/GenBank/DDBJ whole genome shotgun (WGS) entry which is preliminary data.</text>
</comment>
<dbReference type="EMBL" id="CAJJDP010000113">
    <property type="protein sequence ID" value="CAD8196942.1"/>
    <property type="molecule type" value="Genomic_DNA"/>
</dbReference>
<proteinExistence type="predicted"/>
<evidence type="ECO:0000313" key="1">
    <source>
        <dbReference type="EMBL" id="CAD8196942.1"/>
    </source>
</evidence>
<dbReference type="AlphaFoldDB" id="A0A8S1X7H3"/>
<dbReference type="OrthoDB" id="10249433at2759"/>
<dbReference type="Proteomes" id="UP000683925">
    <property type="component" value="Unassembled WGS sequence"/>
</dbReference>
<gene>
    <name evidence="1" type="ORF">POCTA_138.1.T1130059</name>
</gene>
<organism evidence="1 2">
    <name type="scientific">Paramecium octaurelia</name>
    <dbReference type="NCBI Taxonomy" id="43137"/>
    <lineage>
        <taxon>Eukaryota</taxon>
        <taxon>Sar</taxon>
        <taxon>Alveolata</taxon>
        <taxon>Ciliophora</taxon>
        <taxon>Intramacronucleata</taxon>
        <taxon>Oligohymenophorea</taxon>
        <taxon>Peniculida</taxon>
        <taxon>Parameciidae</taxon>
        <taxon>Paramecium</taxon>
    </lineage>
</organism>
<protein>
    <submittedName>
        <fullName evidence="1">Uncharacterized protein</fullName>
    </submittedName>
</protein>
<sequence length="133" mass="16226">MTAQNQRDGLSNSKYQLRLHFFMRMQELDLLVEYYIACEQDYFEKYYYNLKCNIVAVVLYRGYDESAGSPHQIWIQRFYSNQFDIFLQVQKKLIKIIYLSMTIIFLGRLQFKIHKKRRQKQSSQKTHSLKLMM</sequence>
<evidence type="ECO:0000313" key="2">
    <source>
        <dbReference type="Proteomes" id="UP000683925"/>
    </source>
</evidence>
<accession>A0A8S1X7H3</accession>